<proteinExistence type="inferred from homology"/>
<keyword evidence="5 7" id="KW-0408">Iron</keyword>
<accession>A0A1N5YD07</accession>
<dbReference type="GO" id="GO:0016705">
    <property type="term" value="F:oxidoreductase activity, acting on paired donors, with incorporation or reduction of molecular oxygen"/>
    <property type="evidence" value="ECO:0007669"/>
    <property type="project" value="InterPro"/>
</dbReference>
<evidence type="ECO:0000256" key="6">
    <source>
        <dbReference type="ARBA" id="ARBA00023033"/>
    </source>
</evidence>
<keyword evidence="2 7" id="KW-0349">Heme</keyword>
<evidence type="ECO:0000256" key="4">
    <source>
        <dbReference type="ARBA" id="ARBA00023002"/>
    </source>
</evidence>
<dbReference type="PANTHER" id="PTHR24291:SF50">
    <property type="entry name" value="BIFUNCTIONAL ALBAFLAVENONE MONOOXYGENASE_TERPENE SYNTHASE"/>
    <property type="match status" value="1"/>
</dbReference>
<dbReference type="GO" id="GO:0004497">
    <property type="term" value="F:monooxygenase activity"/>
    <property type="evidence" value="ECO:0007669"/>
    <property type="project" value="UniProtKB-KW"/>
</dbReference>
<dbReference type="InterPro" id="IPR050196">
    <property type="entry name" value="Cytochrome_P450_Monoox"/>
</dbReference>
<dbReference type="STRING" id="709881.SAMN04489832_2815"/>
<evidence type="ECO:0000256" key="3">
    <source>
        <dbReference type="ARBA" id="ARBA00022723"/>
    </source>
</evidence>
<dbReference type="PANTHER" id="PTHR24291">
    <property type="entry name" value="CYTOCHROME P450 FAMILY 4"/>
    <property type="match status" value="1"/>
</dbReference>
<dbReference type="Proteomes" id="UP000185124">
    <property type="component" value="Unassembled WGS sequence"/>
</dbReference>
<dbReference type="EMBL" id="FSQT01000002">
    <property type="protein sequence ID" value="SIN07543.1"/>
    <property type="molecule type" value="Genomic_DNA"/>
</dbReference>
<dbReference type="Gene3D" id="1.10.630.10">
    <property type="entry name" value="Cytochrome P450"/>
    <property type="match status" value="1"/>
</dbReference>
<dbReference type="SUPFAM" id="SSF48264">
    <property type="entry name" value="Cytochrome P450"/>
    <property type="match status" value="1"/>
</dbReference>
<keyword evidence="4 8" id="KW-0560">Oxidoreductase</keyword>
<dbReference type="AlphaFoldDB" id="A0A1N5YD07"/>
<dbReference type="InterPro" id="IPR036396">
    <property type="entry name" value="Cyt_P450_sf"/>
</dbReference>
<evidence type="ECO:0000256" key="1">
    <source>
        <dbReference type="ARBA" id="ARBA00010617"/>
    </source>
</evidence>
<dbReference type="OrthoDB" id="9764248at2"/>
<evidence type="ECO:0000256" key="5">
    <source>
        <dbReference type="ARBA" id="ARBA00023004"/>
    </source>
</evidence>
<reference evidence="10" key="1">
    <citation type="submission" date="2016-12" db="EMBL/GenBank/DDBJ databases">
        <authorList>
            <person name="Varghese N."/>
            <person name="Submissions S."/>
        </authorList>
    </citation>
    <scope>NUCLEOTIDE SEQUENCE [LARGE SCALE GENOMIC DNA]</scope>
    <source>
        <strain evidence="10">DSM 45599</strain>
    </source>
</reference>
<dbReference type="Pfam" id="PF00067">
    <property type="entry name" value="p450"/>
    <property type="match status" value="1"/>
</dbReference>
<dbReference type="InterPro" id="IPR001128">
    <property type="entry name" value="Cyt_P450"/>
</dbReference>
<keyword evidence="10" id="KW-1185">Reference proteome</keyword>
<dbReference type="GO" id="GO:0020037">
    <property type="term" value="F:heme binding"/>
    <property type="evidence" value="ECO:0007669"/>
    <property type="project" value="InterPro"/>
</dbReference>
<keyword evidence="6 8" id="KW-0503">Monooxygenase</keyword>
<protein>
    <submittedName>
        <fullName evidence="9">Cytochrome P450</fullName>
    </submittedName>
</protein>
<organism evidence="9 10">
    <name type="scientific">Micromonospora cremea</name>
    <dbReference type="NCBI Taxonomy" id="709881"/>
    <lineage>
        <taxon>Bacteria</taxon>
        <taxon>Bacillati</taxon>
        <taxon>Actinomycetota</taxon>
        <taxon>Actinomycetes</taxon>
        <taxon>Micromonosporales</taxon>
        <taxon>Micromonosporaceae</taxon>
        <taxon>Micromonospora</taxon>
    </lineage>
</organism>
<dbReference type="GO" id="GO:0005506">
    <property type="term" value="F:iron ion binding"/>
    <property type="evidence" value="ECO:0007669"/>
    <property type="project" value="InterPro"/>
</dbReference>
<evidence type="ECO:0000313" key="9">
    <source>
        <dbReference type="EMBL" id="SIN07543.1"/>
    </source>
</evidence>
<evidence type="ECO:0000256" key="2">
    <source>
        <dbReference type="ARBA" id="ARBA00022617"/>
    </source>
</evidence>
<dbReference type="InterPro" id="IPR017972">
    <property type="entry name" value="Cyt_P450_CS"/>
</dbReference>
<comment type="similarity">
    <text evidence="1 8">Belongs to the cytochrome P450 family.</text>
</comment>
<gene>
    <name evidence="9" type="ORF">SAMN04489832_2815</name>
</gene>
<evidence type="ECO:0000256" key="8">
    <source>
        <dbReference type="RuleBase" id="RU000461"/>
    </source>
</evidence>
<dbReference type="PRINTS" id="PR00463">
    <property type="entry name" value="EP450I"/>
</dbReference>
<dbReference type="PRINTS" id="PR00385">
    <property type="entry name" value="P450"/>
</dbReference>
<dbReference type="InterPro" id="IPR002401">
    <property type="entry name" value="Cyt_P450_E_grp-I"/>
</dbReference>
<comment type="cofactor">
    <cofactor evidence="7">
        <name>heme</name>
        <dbReference type="ChEBI" id="CHEBI:30413"/>
    </cofactor>
</comment>
<dbReference type="PROSITE" id="PS00086">
    <property type="entry name" value="CYTOCHROME_P450"/>
    <property type="match status" value="1"/>
</dbReference>
<name>A0A1N5YD07_9ACTN</name>
<evidence type="ECO:0000313" key="10">
    <source>
        <dbReference type="Proteomes" id="UP000185124"/>
    </source>
</evidence>
<keyword evidence="3 7" id="KW-0479">Metal-binding</keyword>
<evidence type="ECO:0000256" key="7">
    <source>
        <dbReference type="PIRSR" id="PIRSR602401-1"/>
    </source>
</evidence>
<sequence>MLHEYLTPHSRSATPSIHKGVTVPVAAPPTVPVQPRRAGSVPLRHVVPNLFRDPARTLVELGERSQGEVVKLSLGAFRPYLITRPEHLQRVLREKSDNYVRAGDGLQWRPLKRLFGDGILSDGDYWKNSRHVLQPLFTARRVDSLVDRLAEAIEEVVDELDEPARAGQPVDMGTVQARIVCSAIMRVFFADKISVPQAMRIMEAQDAIAWSVMPRLLVPWAPLAMPMPGDRAFRQAVQLIDDTVLPIVRAARGTAETDGDDIIATLWRGRTEAGGRLDERQVRDDTVSMVATTTETTISVLTWLWPHIAQDEQIAERLYEEIDRVVGDAPVRREHLRELRYTRQVLDELLRLYPIGWLFPRRALEADVIGGVRIEAGATLVVSPLITHRMSAFWDRPEVFDPDRFDPEQVRNRHRYAHFPFGGGPHQCIGMHLFYLEAMLIVATLLSRFRFRLERQALPGIKVAAALRPLQRVEVTLQPVRSVSA</sequence>
<feature type="binding site" description="axial binding residue" evidence="7">
    <location>
        <position position="428"/>
    </location>
    <ligand>
        <name>heme</name>
        <dbReference type="ChEBI" id="CHEBI:30413"/>
    </ligand>
    <ligandPart>
        <name>Fe</name>
        <dbReference type="ChEBI" id="CHEBI:18248"/>
    </ligandPart>
</feature>